<keyword evidence="12" id="KW-0520">NAD</keyword>
<evidence type="ECO:0000256" key="12">
    <source>
        <dbReference type="RuleBase" id="RU000471"/>
    </source>
</evidence>
<dbReference type="InterPro" id="IPR018086">
    <property type="entry name" value="NADH_UbQ_OxRdtase_su1_CS"/>
</dbReference>
<dbReference type="AlphaFoldDB" id="A0A346RNJ8"/>
<proteinExistence type="inferred from homology"/>
<dbReference type="GO" id="GO:0008137">
    <property type="term" value="F:NADH dehydrogenase (ubiquinone) activity"/>
    <property type="evidence" value="ECO:0007669"/>
    <property type="project" value="UniProtKB-EC"/>
</dbReference>
<feature type="transmembrane region" description="Helical" evidence="14">
    <location>
        <begin position="219"/>
        <end position="244"/>
    </location>
</feature>
<comment type="subcellular location">
    <subcellularLocation>
        <location evidence="2 12">Mitochondrion inner membrane</location>
        <topology evidence="2 12">Multi-pass membrane protein</topology>
    </subcellularLocation>
</comment>
<organism evidence="15">
    <name type="scientific">Cicadellidae gen. sp. 1 JCX-2018</name>
    <dbReference type="NCBI Taxonomy" id="2306300"/>
    <lineage>
        <taxon>Eukaryota</taxon>
        <taxon>Metazoa</taxon>
        <taxon>Ecdysozoa</taxon>
        <taxon>Arthropoda</taxon>
        <taxon>Hexapoda</taxon>
        <taxon>Insecta</taxon>
        <taxon>Pterygota</taxon>
        <taxon>Neoptera</taxon>
        <taxon>Paraneoptera</taxon>
        <taxon>Hemiptera</taxon>
        <taxon>Auchenorrhyncha</taxon>
        <taxon>Membracoidea</taxon>
        <taxon>Cicadellidae</taxon>
    </lineage>
</organism>
<keyword evidence="6 12" id="KW-0812">Transmembrane</keyword>
<protein>
    <recommendedName>
        <fullName evidence="4 13">NADH-ubiquinone oxidoreductase chain 1</fullName>
        <ecNumber evidence="13">7.1.1.2</ecNumber>
    </recommendedName>
</protein>
<accession>A0A346RNJ8</accession>
<evidence type="ECO:0000256" key="1">
    <source>
        <dbReference type="ARBA" id="ARBA00003257"/>
    </source>
</evidence>
<evidence type="ECO:0000256" key="7">
    <source>
        <dbReference type="ARBA" id="ARBA00022792"/>
    </source>
</evidence>
<evidence type="ECO:0000256" key="14">
    <source>
        <dbReference type="SAM" id="Phobius"/>
    </source>
</evidence>
<evidence type="ECO:0000256" key="4">
    <source>
        <dbReference type="ARBA" id="ARBA00021009"/>
    </source>
</evidence>
<name>A0A346RNJ8_9HEMI</name>
<dbReference type="Pfam" id="PF00146">
    <property type="entry name" value="NADHdh"/>
    <property type="match status" value="1"/>
</dbReference>
<keyword evidence="11 14" id="KW-0472">Membrane</keyword>
<keyword evidence="7" id="KW-0999">Mitochondrion inner membrane</keyword>
<comment type="similarity">
    <text evidence="3 12">Belongs to the complex I subunit 1 family.</text>
</comment>
<evidence type="ECO:0000256" key="6">
    <source>
        <dbReference type="ARBA" id="ARBA00022692"/>
    </source>
</evidence>
<dbReference type="InterPro" id="IPR001694">
    <property type="entry name" value="NADH_UbQ_OxRdtase_su1/FPO"/>
</dbReference>
<feature type="transmembrane region" description="Helical" evidence="14">
    <location>
        <begin position="6"/>
        <end position="23"/>
    </location>
</feature>
<dbReference type="GO" id="GO:0005743">
    <property type="term" value="C:mitochondrial inner membrane"/>
    <property type="evidence" value="ECO:0007669"/>
    <property type="project" value="UniProtKB-SubCell"/>
</dbReference>
<comment type="catalytic activity">
    <reaction evidence="13">
        <text>a ubiquinone + NADH + 5 H(+)(in) = a ubiquinol + NAD(+) + 4 H(+)(out)</text>
        <dbReference type="Rhea" id="RHEA:29091"/>
        <dbReference type="Rhea" id="RHEA-COMP:9565"/>
        <dbReference type="Rhea" id="RHEA-COMP:9566"/>
        <dbReference type="ChEBI" id="CHEBI:15378"/>
        <dbReference type="ChEBI" id="CHEBI:16389"/>
        <dbReference type="ChEBI" id="CHEBI:17976"/>
        <dbReference type="ChEBI" id="CHEBI:57540"/>
        <dbReference type="ChEBI" id="CHEBI:57945"/>
        <dbReference type="EC" id="7.1.1.2"/>
    </reaction>
</comment>
<dbReference type="PROSITE" id="PS00668">
    <property type="entry name" value="COMPLEX1_ND1_2"/>
    <property type="match status" value="1"/>
</dbReference>
<dbReference type="PANTHER" id="PTHR11432">
    <property type="entry name" value="NADH DEHYDROGENASE SUBUNIT 1"/>
    <property type="match status" value="1"/>
</dbReference>
<evidence type="ECO:0000313" key="15">
    <source>
        <dbReference type="EMBL" id="AXS67645.1"/>
    </source>
</evidence>
<dbReference type="HAMAP" id="MF_01350">
    <property type="entry name" value="NDH1_NuoH"/>
    <property type="match status" value="1"/>
</dbReference>
<evidence type="ECO:0000256" key="9">
    <source>
        <dbReference type="ARBA" id="ARBA00023075"/>
    </source>
</evidence>
<gene>
    <name evidence="15" type="primary">ND1</name>
</gene>
<evidence type="ECO:0000256" key="2">
    <source>
        <dbReference type="ARBA" id="ARBA00004448"/>
    </source>
</evidence>
<feature type="transmembrane region" description="Helical" evidence="14">
    <location>
        <begin position="169"/>
        <end position="191"/>
    </location>
</feature>
<keyword evidence="10 13" id="KW-0496">Mitochondrion</keyword>
<feature type="transmembrane region" description="Helical" evidence="14">
    <location>
        <begin position="142"/>
        <end position="163"/>
    </location>
</feature>
<keyword evidence="5" id="KW-0813">Transport</keyword>
<sequence length="312" mass="36780">MYFFTFTFLIIYIMISVGFFTLMERSVLGYIHFRKGPNKVGYLGLLQPFSDGIKLFNKENLFPVNSNYLMYFICPFIMLLHSLFLWVLFPNCLNCIEFKYCLVFFLCCFSVSIYMVMLCGWSSNSMYSMLGCLRSVSQAISYEVSLALVLICFFILVDGYSLLDFYFLNLYLWFMLLAFPMFLAWLACCLAETNRTPFDFSEGESELVSGFNVEYGGGLFALLFISEYSSIIFISLFSCSVFLGSDYSSFWFYISVIYMCFFFVWVRSSLPRFRYDKLMYLSWKCYLPMSLNYMLFFFLLSVVVFYQFFLLS</sequence>
<evidence type="ECO:0000256" key="10">
    <source>
        <dbReference type="ARBA" id="ARBA00023128"/>
    </source>
</evidence>
<dbReference type="GO" id="GO:0003954">
    <property type="term" value="F:NADH dehydrogenase activity"/>
    <property type="evidence" value="ECO:0007669"/>
    <property type="project" value="TreeGrafter"/>
</dbReference>
<dbReference type="EC" id="7.1.1.2" evidence="13"/>
<dbReference type="PANTHER" id="PTHR11432:SF3">
    <property type="entry name" value="NADH-UBIQUINONE OXIDOREDUCTASE CHAIN 1"/>
    <property type="match status" value="1"/>
</dbReference>
<reference evidence="15" key="1">
    <citation type="submission" date="2017-08" db="EMBL/GenBank/DDBJ databases">
        <title>The complete mitochondrial genome of Pellucidus guizhouensis sp. nov (Hemiptera: Cicadellidae: Deltocephalinae).</title>
        <authorList>
            <person name="Xing J.C."/>
            <person name="Wang J.J."/>
        </authorList>
    </citation>
    <scope>NUCLEOTIDE SEQUENCE</scope>
</reference>
<evidence type="ECO:0000256" key="3">
    <source>
        <dbReference type="ARBA" id="ARBA00010535"/>
    </source>
</evidence>
<evidence type="ECO:0000256" key="13">
    <source>
        <dbReference type="RuleBase" id="RU000473"/>
    </source>
</evidence>
<dbReference type="GO" id="GO:0009060">
    <property type="term" value="P:aerobic respiration"/>
    <property type="evidence" value="ECO:0007669"/>
    <property type="project" value="TreeGrafter"/>
</dbReference>
<comment type="function">
    <text evidence="1">Core subunit of the mitochondrial membrane respiratory chain NADH dehydrogenase (Complex I) that is believed to belong to the minimal assembly required for catalysis. Complex I functions in the transfer of electrons from NADH to the respiratory chain. The immediate electron acceptor for the enzyme is believed to be ubiquinone.</text>
</comment>
<evidence type="ECO:0000256" key="8">
    <source>
        <dbReference type="ARBA" id="ARBA00022989"/>
    </source>
</evidence>
<feature type="transmembrane region" description="Helical" evidence="14">
    <location>
        <begin position="291"/>
        <end position="309"/>
    </location>
</feature>
<keyword evidence="8 14" id="KW-1133">Transmembrane helix</keyword>
<evidence type="ECO:0000256" key="5">
    <source>
        <dbReference type="ARBA" id="ARBA00022448"/>
    </source>
</evidence>
<geneLocation type="mitochondrion" evidence="15"/>
<evidence type="ECO:0000256" key="11">
    <source>
        <dbReference type="ARBA" id="ARBA00023136"/>
    </source>
</evidence>
<feature type="transmembrane region" description="Helical" evidence="14">
    <location>
        <begin position="101"/>
        <end position="121"/>
    </location>
</feature>
<dbReference type="PROSITE" id="PS00667">
    <property type="entry name" value="COMPLEX1_ND1_1"/>
    <property type="match status" value="1"/>
</dbReference>
<keyword evidence="9 13" id="KW-0830">Ubiquinone</keyword>
<dbReference type="EMBL" id="MF784429">
    <property type="protein sequence ID" value="AXS67645.1"/>
    <property type="molecule type" value="Genomic_DNA"/>
</dbReference>
<feature type="transmembrane region" description="Helical" evidence="14">
    <location>
        <begin position="250"/>
        <end position="270"/>
    </location>
</feature>
<feature type="transmembrane region" description="Helical" evidence="14">
    <location>
        <begin position="68"/>
        <end position="89"/>
    </location>
</feature>